<comment type="similarity">
    <text evidence="1 5">Belongs to the peptidase S8 family.</text>
</comment>
<keyword evidence="7" id="KW-0732">Signal</keyword>
<dbReference type="PROSITE" id="PS00137">
    <property type="entry name" value="SUBTILASE_HIS"/>
    <property type="match status" value="1"/>
</dbReference>
<dbReference type="Gene3D" id="2.60.40.10">
    <property type="entry name" value="Immunoglobulins"/>
    <property type="match status" value="1"/>
</dbReference>
<reference evidence="9 10" key="1">
    <citation type="submission" date="2024-04" db="EMBL/GenBank/DDBJ databases">
        <title>Human intestinal bacterial collection.</title>
        <authorList>
            <person name="Pauvert C."/>
            <person name="Hitch T.C.A."/>
            <person name="Clavel T."/>
        </authorList>
    </citation>
    <scope>NUCLEOTIDE SEQUENCE [LARGE SCALE GENOMIC DNA]</scope>
    <source>
        <strain evidence="9 10">CLA-KB-H42</strain>
    </source>
</reference>
<organism evidence="9 10">
    <name type="scientific">Raoultibacter massiliensis</name>
    <dbReference type="NCBI Taxonomy" id="1852371"/>
    <lineage>
        <taxon>Bacteria</taxon>
        <taxon>Bacillati</taxon>
        <taxon>Actinomycetota</taxon>
        <taxon>Coriobacteriia</taxon>
        <taxon>Eggerthellales</taxon>
        <taxon>Eggerthellaceae</taxon>
        <taxon>Raoultibacter</taxon>
    </lineage>
</organism>
<feature type="active site" description="Charge relay system" evidence="5">
    <location>
        <position position="285"/>
    </location>
</feature>
<evidence type="ECO:0000256" key="7">
    <source>
        <dbReference type="SAM" id="SignalP"/>
    </source>
</evidence>
<evidence type="ECO:0000256" key="1">
    <source>
        <dbReference type="ARBA" id="ARBA00011073"/>
    </source>
</evidence>
<dbReference type="InterPro" id="IPR000209">
    <property type="entry name" value="Peptidase_S8/S53_dom"/>
</dbReference>
<dbReference type="InterPro" id="IPR023828">
    <property type="entry name" value="Peptidase_S8_Ser-AS"/>
</dbReference>
<keyword evidence="10" id="KW-1185">Reference proteome</keyword>
<dbReference type="PROSITE" id="PS51318">
    <property type="entry name" value="TAT"/>
    <property type="match status" value="1"/>
</dbReference>
<gene>
    <name evidence="9" type="ORF">AAA083_07320</name>
</gene>
<dbReference type="InterPro" id="IPR015915">
    <property type="entry name" value="Kelch-typ_b-propeller"/>
</dbReference>
<feature type="signal peptide" evidence="7">
    <location>
        <begin position="1"/>
        <end position="31"/>
    </location>
</feature>
<protein>
    <submittedName>
        <fullName evidence="9">S8 family serine peptidase</fullName>
    </submittedName>
</protein>
<accession>A0ABV1JCH5</accession>
<dbReference type="Proteomes" id="UP001487305">
    <property type="component" value="Unassembled WGS sequence"/>
</dbReference>
<dbReference type="SUPFAM" id="SSF117281">
    <property type="entry name" value="Kelch motif"/>
    <property type="match status" value="1"/>
</dbReference>
<dbReference type="SUPFAM" id="SSF81296">
    <property type="entry name" value="E set domains"/>
    <property type="match status" value="1"/>
</dbReference>
<dbReference type="Gene3D" id="3.40.50.200">
    <property type="entry name" value="Peptidase S8/S53 domain"/>
    <property type="match status" value="2"/>
</dbReference>
<dbReference type="PROSITE" id="PS51892">
    <property type="entry name" value="SUBTILASE"/>
    <property type="match status" value="1"/>
</dbReference>
<keyword evidence="3 5" id="KW-0378">Hydrolase</keyword>
<dbReference type="EMBL" id="JBBNOP010000005">
    <property type="protein sequence ID" value="MEQ3362782.1"/>
    <property type="molecule type" value="Genomic_DNA"/>
</dbReference>
<evidence type="ECO:0000313" key="9">
    <source>
        <dbReference type="EMBL" id="MEQ3362782.1"/>
    </source>
</evidence>
<evidence type="ECO:0000256" key="4">
    <source>
        <dbReference type="ARBA" id="ARBA00022825"/>
    </source>
</evidence>
<dbReference type="PANTHER" id="PTHR43806">
    <property type="entry name" value="PEPTIDASE S8"/>
    <property type="match status" value="1"/>
</dbReference>
<dbReference type="InterPro" id="IPR006311">
    <property type="entry name" value="TAT_signal"/>
</dbReference>
<keyword evidence="6" id="KW-0812">Transmembrane</keyword>
<evidence type="ECO:0000256" key="6">
    <source>
        <dbReference type="SAM" id="Phobius"/>
    </source>
</evidence>
<evidence type="ECO:0000256" key="3">
    <source>
        <dbReference type="ARBA" id="ARBA00022801"/>
    </source>
</evidence>
<dbReference type="InterPro" id="IPR014756">
    <property type="entry name" value="Ig_E-set"/>
</dbReference>
<dbReference type="PANTHER" id="PTHR43806:SF11">
    <property type="entry name" value="CEREVISIN-RELATED"/>
    <property type="match status" value="1"/>
</dbReference>
<feature type="domain" description="Peptidase S8/S53" evidence="8">
    <location>
        <begin position="223"/>
        <end position="442"/>
    </location>
</feature>
<feature type="domain" description="Peptidase S8/S53" evidence="8">
    <location>
        <begin position="630"/>
        <end position="673"/>
    </location>
</feature>
<evidence type="ECO:0000259" key="8">
    <source>
        <dbReference type="Pfam" id="PF00082"/>
    </source>
</evidence>
<keyword evidence="4 5" id="KW-0720">Serine protease</keyword>
<feature type="chain" id="PRO_5046199585" evidence="7">
    <location>
        <begin position="32"/>
        <end position="1169"/>
    </location>
</feature>
<name>A0ABV1JCH5_9ACTN</name>
<dbReference type="InterPro" id="IPR050131">
    <property type="entry name" value="Peptidase_S8_subtilisin-like"/>
</dbReference>
<keyword evidence="6" id="KW-1133">Transmembrane helix</keyword>
<dbReference type="InterPro" id="IPR022398">
    <property type="entry name" value="Peptidase_S8_His-AS"/>
</dbReference>
<dbReference type="PROSITE" id="PS00138">
    <property type="entry name" value="SUBTILASE_SER"/>
    <property type="match status" value="1"/>
</dbReference>
<feature type="active site" description="Charge relay system" evidence="5">
    <location>
        <position position="641"/>
    </location>
</feature>
<feature type="active site" description="Charge relay system" evidence="5">
    <location>
        <position position="232"/>
    </location>
</feature>
<dbReference type="InterPro" id="IPR015500">
    <property type="entry name" value="Peptidase_S8_subtilisin-rel"/>
</dbReference>
<dbReference type="RefSeq" id="WP_349227366.1">
    <property type="nucleotide sequence ID" value="NZ_JBBNOP010000005.1"/>
</dbReference>
<dbReference type="SUPFAM" id="SSF52743">
    <property type="entry name" value="Subtilisin-like"/>
    <property type="match status" value="1"/>
</dbReference>
<evidence type="ECO:0000256" key="5">
    <source>
        <dbReference type="PROSITE-ProRule" id="PRU01240"/>
    </source>
</evidence>
<sequence>MGRRRAALNACLAFALALGLLPVLSAGEATAAPESWTDDIPDMLAAGSYAEGEAVVVTSGDAVEAVALEADGAADAVEPIMEIDAQAIEADRGDAAARNALGSASIGSISVVRSDTLSTEELLYALADDPTVISAEPNYTDIELADLKADDEIGFDEAAPAAVANAETASRAAQGSATPSAVPDLSRFQWAFAGGNTMKTPGSSANASINAPLWNQAGGNMDGEDVIVAILDGGIDTTHPDLVNSIYRFDVQKQKALGCGEFGFNSESVANPAVDPADVTDDIGHGTHCAGIIAAEWNGSGTSGVASDAKLMVIKNGASTSSLVDQLNAYAFIKKAKLEQGIDVQVTSNSWMLYQSSRALDAAVRDLGESCGIVSVFGAGNDGLDIDGNVVSGGILKDNPYAVSVAGTNTSDELWSHSNYGKATVSLAAPAGGILSTVPQTHSSYFPDMVDPSENLVYEGFDGAASAFEASALHADGTTEPLGTGAIDTSTYFTGSGSLYAELEPIAAFGKSSSLFGIELKATGPIAEPAAGTDAWIGFSLYSTNAALTVQEIEIKTTSKDADGNAQWLSLSESGGSYLSALGVGQTWDAFADSLPTDASIDFDDFEMRVYLVSAGTLPVWIDSLGIGTQQVPYGYKNGTSMATPSVAGSTAVLAAKHPDDSAAERAARVKASVRANPALSDAVSSGGVIDLSIDGTPSADAYEPVIAGVEAKGTAATVRGSYFGSAEGAVAIEAAGLGDGPLAYKASVGSWTDTAIEITAEPVLSGIVEVQVTTAEGASSTHTCFISPGDTVYEDALPLPADDDPYSQTALVDGETNGILVALEGGVYSLPRFELIENAPFVQSMWRYDTEGGTWTKAASLPEPLANASATQWSGKLLVKGTTMEILSDGVPRTWGYENPAEAVKAEVRVYAYDPADGSWTALPAAGIADGSTIASVGDAVVLVGGDAPASEDEDALLEEIAKASSVLSYDPESGALDSFATLAIPHVNPQAIASDGVLYVYDTQDGTFEAVENGQGTELADAFPAFADGDTKCAFAAVKGGIAMVGPLSEDGKADTYLLHTGDTKFTPHAKRSSDARALQPAATSCNGKLYAMATSYIEPGGMYFRATAIETDEATTIPIEKDPADATDANDLAKTNDPIALLAFALAALTALAGVTGAATLARRKR</sequence>
<evidence type="ECO:0000313" key="10">
    <source>
        <dbReference type="Proteomes" id="UP001487305"/>
    </source>
</evidence>
<dbReference type="InterPro" id="IPR036852">
    <property type="entry name" value="Peptidase_S8/S53_dom_sf"/>
</dbReference>
<comment type="caution">
    <text evidence="9">The sequence shown here is derived from an EMBL/GenBank/DDBJ whole genome shotgun (WGS) entry which is preliminary data.</text>
</comment>
<feature type="transmembrane region" description="Helical" evidence="6">
    <location>
        <begin position="1142"/>
        <end position="1165"/>
    </location>
</feature>
<dbReference type="InterPro" id="IPR013783">
    <property type="entry name" value="Ig-like_fold"/>
</dbReference>
<dbReference type="Gene3D" id="2.120.10.80">
    <property type="entry name" value="Kelch-type beta propeller"/>
    <property type="match status" value="1"/>
</dbReference>
<proteinExistence type="inferred from homology"/>
<keyword evidence="6" id="KW-0472">Membrane</keyword>
<keyword evidence="2 5" id="KW-0645">Protease</keyword>
<dbReference type="PRINTS" id="PR00723">
    <property type="entry name" value="SUBTILISIN"/>
</dbReference>
<dbReference type="Pfam" id="PF00082">
    <property type="entry name" value="Peptidase_S8"/>
    <property type="match status" value="2"/>
</dbReference>
<evidence type="ECO:0000256" key="2">
    <source>
        <dbReference type="ARBA" id="ARBA00022670"/>
    </source>
</evidence>